<comment type="caution">
    <text evidence="9">Lacks conserved residue(s) required for the propagation of feature annotation.</text>
</comment>
<evidence type="ECO:0000256" key="1">
    <source>
        <dbReference type="ARBA" id="ARBA00005165"/>
    </source>
</evidence>
<dbReference type="RefSeq" id="WP_090696813.1">
    <property type="nucleotide sequence ID" value="NZ_FOSP01000002.1"/>
</dbReference>
<comment type="catalytic activity">
    <reaction evidence="6 9 10">
        <text>4-methyl-5-(2-phosphooxyethyl)-thiazole + 4-amino-2-methyl-5-(diphosphooxymethyl)pyrimidine + H(+) = thiamine phosphate + diphosphate</text>
        <dbReference type="Rhea" id="RHEA:22328"/>
        <dbReference type="ChEBI" id="CHEBI:15378"/>
        <dbReference type="ChEBI" id="CHEBI:33019"/>
        <dbReference type="ChEBI" id="CHEBI:37575"/>
        <dbReference type="ChEBI" id="CHEBI:57841"/>
        <dbReference type="ChEBI" id="CHEBI:58296"/>
        <dbReference type="EC" id="2.5.1.3"/>
    </reaction>
</comment>
<comment type="cofactor">
    <cofactor evidence="9">
        <name>Mg(2+)</name>
        <dbReference type="ChEBI" id="CHEBI:18420"/>
    </cofactor>
    <text evidence="9">Binds 1 Mg(2+) ion per subunit.</text>
</comment>
<dbReference type="GO" id="GO:0000287">
    <property type="term" value="F:magnesium ion binding"/>
    <property type="evidence" value="ECO:0007669"/>
    <property type="project" value="UniProtKB-UniRule"/>
</dbReference>
<comment type="similarity">
    <text evidence="9 10">Belongs to the thiamine-phosphate synthase family.</text>
</comment>
<evidence type="ECO:0000256" key="5">
    <source>
        <dbReference type="ARBA" id="ARBA00022977"/>
    </source>
</evidence>
<name>A0A1I3XVC6_9PROT</name>
<dbReference type="GO" id="GO:0004789">
    <property type="term" value="F:thiamine-phosphate diphosphorylase activity"/>
    <property type="evidence" value="ECO:0007669"/>
    <property type="project" value="UniProtKB-UniRule"/>
</dbReference>
<feature type="binding site" evidence="9">
    <location>
        <position position="168"/>
    </location>
    <ligand>
        <name>2-[(2R,5Z)-2-carboxy-4-methylthiazol-5(2H)-ylidene]ethyl phosphate</name>
        <dbReference type="ChEBI" id="CHEBI:62899"/>
    </ligand>
</feature>
<dbReference type="EC" id="2.5.1.3" evidence="9"/>
<evidence type="ECO:0000256" key="8">
    <source>
        <dbReference type="ARBA" id="ARBA00047883"/>
    </source>
</evidence>
<feature type="binding site" evidence="9">
    <location>
        <position position="73"/>
    </location>
    <ligand>
        <name>Mg(2+)</name>
        <dbReference type="ChEBI" id="CHEBI:18420"/>
    </ligand>
</feature>
<evidence type="ECO:0000259" key="12">
    <source>
        <dbReference type="Pfam" id="PF02581"/>
    </source>
</evidence>
<feature type="binding site" evidence="9">
    <location>
        <begin position="138"/>
        <end position="140"/>
    </location>
    <ligand>
        <name>2-[(2R,5Z)-2-carboxy-4-methylthiazol-5(2H)-ylidene]ethyl phosphate</name>
        <dbReference type="ChEBI" id="CHEBI:62899"/>
    </ligand>
</feature>
<comment type="catalytic activity">
    <reaction evidence="8 9 10">
        <text>2-[(2R,5Z)-2-carboxy-4-methylthiazol-5(2H)-ylidene]ethyl phosphate + 4-amino-2-methyl-5-(diphosphooxymethyl)pyrimidine + 2 H(+) = thiamine phosphate + CO2 + diphosphate</text>
        <dbReference type="Rhea" id="RHEA:47844"/>
        <dbReference type="ChEBI" id="CHEBI:15378"/>
        <dbReference type="ChEBI" id="CHEBI:16526"/>
        <dbReference type="ChEBI" id="CHEBI:33019"/>
        <dbReference type="ChEBI" id="CHEBI:37575"/>
        <dbReference type="ChEBI" id="CHEBI:57841"/>
        <dbReference type="ChEBI" id="CHEBI:62899"/>
        <dbReference type="EC" id="2.5.1.3"/>
    </reaction>
</comment>
<dbReference type="STRING" id="52441.SAMN05216302_100294"/>
<comment type="pathway">
    <text evidence="1 9 11">Cofactor biosynthesis; thiamine diphosphate biosynthesis; thiamine phosphate from 4-amino-2-methyl-5-diphosphomethylpyrimidine and 4-methyl-5-(2-phosphoethyl)-thiazole: step 1/1.</text>
</comment>
<comment type="catalytic activity">
    <reaction evidence="7 9 10">
        <text>2-(2-carboxy-4-methylthiazol-5-yl)ethyl phosphate + 4-amino-2-methyl-5-(diphosphooxymethyl)pyrimidine + 2 H(+) = thiamine phosphate + CO2 + diphosphate</text>
        <dbReference type="Rhea" id="RHEA:47848"/>
        <dbReference type="ChEBI" id="CHEBI:15378"/>
        <dbReference type="ChEBI" id="CHEBI:16526"/>
        <dbReference type="ChEBI" id="CHEBI:33019"/>
        <dbReference type="ChEBI" id="CHEBI:37575"/>
        <dbReference type="ChEBI" id="CHEBI:57841"/>
        <dbReference type="ChEBI" id="CHEBI:62890"/>
        <dbReference type="EC" id="2.5.1.3"/>
    </reaction>
</comment>
<dbReference type="OrthoDB" id="9810880at2"/>
<dbReference type="InterPro" id="IPR022998">
    <property type="entry name" value="ThiamineP_synth_TenI"/>
</dbReference>
<reference evidence="14" key="1">
    <citation type="submission" date="2016-10" db="EMBL/GenBank/DDBJ databases">
        <authorList>
            <person name="Varghese N."/>
            <person name="Submissions S."/>
        </authorList>
    </citation>
    <scope>NUCLEOTIDE SEQUENCE [LARGE SCALE GENOMIC DNA]</scope>
    <source>
        <strain evidence="14">Nm69</strain>
    </source>
</reference>
<proteinExistence type="inferred from homology"/>
<dbReference type="CDD" id="cd00564">
    <property type="entry name" value="TMP_TenI"/>
    <property type="match status" value="1"/>
</dbReference>
<dbReference type="GO" id="GO:0009228">
    <property type="term" value="P:thiamine biosynthetic process"/>
    <property type="evidence" value="ECO:0007669"/>
    <property type="project" value="UniProtKB-KW"/>
</dbReference>
<organism evidence="13 14">
    <name type="scientific">Nitrosomonas aestuarii</name>
    <dbReference type="NCBI Taxonomy" id="52441"/>
    <lineage>
        <taxon>Bacteria</taxon>
        <taxon>Pseudomonadati</taxon>
        <taxon>Pseudomonadota</taxon>
        <taxon>Betaproteobacteria</taxon>
        <taxon>Nitrosomonadales</taxon>
        <taxon>Nitrosomonadaceae</taxon>
        <taxon>Nitrosomonas</taxon>
    </lineage>
</organism>
<evidence type="ECO:0000256" key="4">
    <source>
        <dbReference type="ARBA" id="ARBA00022842"/>
    </source>
</evidence>
<dbReference type="UniPathway" id="UPA00060">
    <property type="reaction ID" value="UER00141"/>
</dbReference>
<protein>
    <recommendedName>
        <fullName evidence="9">Thiamine-phosphate synthase</fullName>
        <shortName evidence="9">TP synthase</shortName>
        <shortName evidence="9">TPS</shortName>
        <ecNumber evidence="9">2.5.1.3</ecNumber>
    </recommendedName>
    <alternativeName>
        <fullName evidence="9">Thiamine-phosphate pyrophosphorylase</fullName>
        <shortName evidence="9">TMP pyrophosphorylase</shortName>
        <shortName evidence="9">TMP-PPase</shortName>
    </alternativeName>
</protein>
<evidence type="ECO:0000313" key="14">
    <source>
        <dbReference type="Proteomes" id="UP000199533"/>
    </source>
</evidence>
<dbReference type="PANTHER" id="PTHR20857">
    <property type="entry name" value="THIAMINE-PHOSPHATE PYROPHOSPHORYLASE"/>
    <property type="match status" value="1"/>
</dbReference>
<evidence type="ECO:0000256" key="9">
    <source>
        <dbReference type="HAMAP-Rule" id="MF_00097"/>
    </source>
</evidence>
<evidence type="ECO:0000313" key="13">
    <source>
        <dbReference type="EMBL" id="SFK23229.1"/>
    </source>
</evidence>
<evidence type="ECO:0000256" key="11">
    <source>
        <dbReference type="RuleBase" id="RU004253"/>
    </source>
</evidence>
<feature type="binding site" evidence="9">
    <location>
        <begin position="40"/>
        <end position="44"/>
    </location>
    <ligand>
        <name>4-amino-2-methyl-5-(diphosphooxymethyl)pyrimidine</name>
        <dbReference type="ChEBI" id="CHEBI:57841"/>
    </ligand>
</feature>
<dbReference type="AlphaFoldDB" id="A0A1I3XVC6"/>
<dbReference type="Gene3D" id="3.20.20.70">
    <property type="entry name" value="Aldolase class I"/>
    <property type="match status" value="1"/>
</dbReference>
<feature type="domain" description="Thiamine phosphate synthase/TenI" evidence="12">
    <location>
        <begin position="11"/>
        <end position="190"/>
    </location>
</feature>
<dbReference type="SUPFAM" id="SSF51391">
    <property type="entry name" value="Thiamin phosphate synthase"/>
    <property type="match status" value="1"/>
</dbReference>
<comment type="function">
    <text evidence="9">Condenses 4-methyl-5-(beta-hydroxyethyl)thiazole monophosphate (THZ-P) and 2-methyl-4-amino-5-hydroxymethyl pyrimidine pyrophosphate (HMP-PP) to form thiamine monophosphate (TMP).</text>
</comment>
<feature type="binding site" evidence="9">
    <location>
        <position position="111"/>
    </location>
    <ligand>
        <name>4-amino-2-methyl-5-(diphosphooxymethyl)pyrimidine</name>
        <dbReference type="ChEBI" id="CHEBI:57841"/>
    </ligand>
</feature>
<dbReference type="InterPro" id="IPR036206">
    <property type="entry name" value="ThiamineP_synth_sf"/>
</dbReference>
<dbReference type="Proteomes" id="UP000199533">
    <property type="component" value="Unassembled WGS sequence"/>
</dbReference>
<dbReference type="GO" id="GO:0005737">
    <property type="term" value="C:cytoplasm"/>
    <property type="evidence" value="ECO:0007669"/>
    <property type="project" value="TreeGrafter"/>
</dbReference>
<dbReference type="PANTHER" id="PTHR20857:SF15">
    <property type="entry name" value="THIAMINE-PHOSPHATE SYNTHASE"/>
    <property type="match status" value="1"/>
</dbReference>
<keyword evidence="2 9" id="KW-0808">Transferase</keyword>
<dbReference type="NCBIfam" id="TIGR00693">
    <property type="entry name" value="thiE"/>
    <property type="match status" value="1"/>
</dbReference>
<keyword evidence="14" id="KW-1185">Reference proteome</keyword>
<feature type="binding site" evidence="9">
    <location>
        <position position="141"/>
    </location>
    <ligand>
        <name>4-amino-2-methyl-5-(diphosphooxymethyl)pyrimidine</name>
        <dbReference type="ChEBI" id="CHEBI:57841"/>
    </ligand>
</feature>
<dbReference type="GO" id="GO:0009229">
    <property type="term" value="P:thiamine diphosphate biosynthetic process"/>
    <property type="evidence" value="ECO:0007669"/>
    <property type="project" value="UniProtKB-UniRule"/>
</dbReference>
<accession>A0A1I3XVC6</accession>
<gene>
    <name evidence="9" type="primary">thiE</name>
    <name evidence="13" type="ORF">SAMN05216302_100294</name>
</gene>
<feature type="binding site" evidence="9">
    <location>
        <position position="72"/>
    </location>
    <ligand>
        <name>4-amino-2-methyl-5-(diphosphooxymethyl)pyrimidine</name>
        <dbReference type="ChEBI" id="CHEBI:57841"/>
    </ligand>
</feature>
<dbReference type="InterPro" id="IPR013785">
    <property type="entry name" value="Aldolase_TIM"/>
</dbReference>
<keyword evidence="4 9" id="KW-0460">Magnesium</keyword>
<keyword evidence="3 9" id="KW-0479">Metal-binding</keyword>
<evidence type="ECO:0000256" key="7">
    <source>
        <dbReference type="ARBA" id="ARBA00047851"/>
    </source>
</evidence>
<dbReference type="HAMAP" id="MF_00097">
    <property type="entry name" value="TMP_synthase"/>
    <property type="match status" value="1"/>
</dbReference>
<dbReference type="Pfam" id="PF02581">
    <property type="entry name" value="TMP-TENI"/>
    <property type="match status" value="1"/>
</dbReference>
<keyword evidence="5 9" id="KW-0784">Thiamine biosynthesis</keyword>
<dbReference type="InterPro" id="IPR034291">
    <property type="entry name" value="TMP_synthase"/>
</dbReference>
<feature type="binding site" evidence="9">
    <location>
        <position position="92"/>
    </location>
    <ligand>
        <name>Mg(2+)</name>
        <dbReference type="ChEBI" id="CHEBI:18420"/>
    </ligand>
</feature>
<evidence type="ECO:0000256" key="2">
    <source>
        <dbReference type="ARBA" id="ARBA00022679"/>
    </source>
</evidence>
<evidence type="ECO:0000256" key="6">
    <source>
        <dbReference type="ARBA" id="ARBA00047334"/>
    </source>
</evidence>
<evidence type="ECO:0000256" key="3">
    <source>
        <dbReference type="ARBA" id="ARBA00022723"/>
    </source>
</evidence>
<evidence type="ECO:0000256" key="10">
    <source>
        <dbReference type="RuleBase" id="RU003826"/>
    </source>
</evidence>
<sequence length="209" mass="22875">MKKRNQSIRGLYGITPDLTDTAVLLNQTEQILTGGAQLIQYRNKLANKVLRRHQANLLLRLCRTYATPMIVNDHLDLATEIDADGIHVGQSDVDITAARTMLGRDKIIGATCYNRLDLAIQAESKGADYVAFGAFYPTSTKQNTVFAPLDILVQAKKTLTVPIIGIGGINLTNARTLIENGANAVAVSYALYRAKDIHKTAETISRFFG</sequence>
<dbReference type="EMBL" id="FOSP01000002">
    <property type="protein sequence ID" value="SFK23229.1"/>
    <property type="molecule type" value="Genomic_DNA"/>
</dbReference>